<dbReference type="OrthoDB" id="5405911at2"/>
<evidence type="ECO:0000313" key="3">
    <source>
        <dbReference type="EMBL" id="QBE48159.1"/>
    </source>
</evidence>
<gene>
    <name evidence="3" type="ORF">EVS81_04375</name>
</gene>
<dbReference type="SUPFAM" id="SSF55729">
    <property type="entry name" value="Acyl-CoA N-acyltransferases (Nat)"/>
    <property type="match status" value="1"/>
</dbReference>
<dbReference type="CDD" id="cd04301">
    <property type="entry name" value="NAT_SF"/>
    <property type="match status" value="1"/>
</dbReference>
<dbReference type="InterPro" id="IPR000182">
    <property type="entry name" value="GNAT_dom"/>
</dbReference>
<organism evidence="3 4">
    <name type="scientific">Leucobacter triazinivorans</name>
    <dbReference type="NCBI Taxonomy" id="1784719"/>
    <lineage>
        <taxon>Bacteria</taxon>
        <taxon>Bacillati</taxon>
        <taxon>Actinomycetota</taxon>
        <taxon>Actinomycetes</taxon>
        <taxon>Micrococcales</taxon>
        <taxon>Microbacteriaceae</taxon>
        <taxon>Leucobacter</taxon>
    </lineage>
</organism>
<dbReference type="Gene3D" id="3.40.630.30">
    <property type="match status" value="1"/>
</dbReference>
<dbReference type="Proteomes" id="UP000289260">
    <property type="component" value="Chromosome"/>
</dbReference>
<evidence type="ECO:0000313" key="4">
    <source>
        <dbReference type="Proteomes" id="UP000289260"/>
    </source>
</evidence>
<protein>
    <submittedName>
        <fullName evidence="3">N-acetyltransferase</fullName>
    </submittedName>
</protein>
<dbReference type="InterPro" id="IPR045057">
    <property type="entry name" value="Gcn5-rel_NAT"/>
</dbReference>
<sequence>MNDQENVTVREDADAHRFVIEVDGAVAGFARYRRLDNGSTYDFVHTEIDPAFEGRGLGSTLVSRALEHTRELGHTIVPHCPFVAAWLRRHPEFVAAVEWPDGESPMGEPSGA</sequence>
<reference evidence="3 4" key="1">
    <citation type="submission" date="2019-02" db="EMBL/GenBank/DDBJ databases">
        <authorList>
            <person name="Sun L."/>
            <person name="Pan D."/>
            <person name="Wu X."/>
        </authorList>
    </citation>
    <scope>NUCLEOTIDE SEQUENCE [LARGE SCALE GENOMIC DNA]</scope>
    <source>
        <strain evidence="3 4">JW-1</strain>
    </source>
</reference>
<dbReference type="PROSITE" id="PS51186">
    <property type="entry name" value="GNAT"/>
    <property type="match status" value="1"/>
</dbReference>
<keyword evidence="3" id="KW-0808">Transferase</keyword>
<dbReference type="Pfam" id="PF14542">
    <property type="entry name" value="Acetyltransf_CG"/>
    <property type="match status" value="1"/>
</dbReference>
<dbReference type="PANTHER" id="PTHR31435:SF10">
    <property type="entry name" value="BSR4717 PROTEIN"/>
    <property type="match status" value="1"/>
</dbReference>
<dbReference type="PANTHER" id="PTHR31435">
    <property type="entry name" value="PROTEIN NATD1"/>
    <property type="match status" value="1"/>
</dbReference>
<dbReference type="InterPro" id="IPR031165">
    <property type="entry name" value="GNAT_YJDJ"/>
</dbReference>
<proteinExistence type="predicted"/>
<dbReference type="InterPro" id="IPR016181">
    <property type="entry name" value="Acyl_CoA_acyltransferase"/>
</dbReference>
<feature type="domain" description="N-acetyltransferase" evidence="1">
    <location>
        <begin position="1"/>
        <end position="112"/>
    </location>
</feature>
<dbReference type="PROSITE" id="PS51729">
    <property type="entry name" value="GNAT_YJDJ"/>
    <property type="match status" value="1"/>
</dbReference>
<name>A0A4V0Z1E8_9MICO</name>
<dbReference type="GO" id="GO:0016747">
    <property type="term" value="F:acyltransferase activity, transferring groups other than amino-acyl groups"/>
    <property type="evidence" value="ECO:0007669"/>
    <property type="project" value="InterPro"/>
</dbReference>
<evidence type="ECO:0000259" key="1">
    <source>
        <dbReference type="PROSITE" id="PS51186"/>
    </source>
</evidence>
<dbReference type="KEGG" id="ltr:EVS81_04375"/>
<keyword evidence="4" id="KW-1185">Reference proteome</keyword>
<feature type="domain" description="N-acetyltransferase" evidence="2">
    <location>
        <begin position="10"/>
        <end position="98"/>
    </location>
</feature>
<accession>A0A4V0Z1E8</accession>
<evidence type="ECO:0000259" key="2">
    <source>
        <dbReference type="PROSITE" id="PS51729"/>
    </source>
</evidence>
<dbReference type="RefSeq" id="WP_130109298.1">
    <property type="nucleotide sequence ID" value="NZ_CP035806.1"/>
</dbReference>
<dbReference type="AlphaFoldDB" id="A0A4V0Z1E8"/>
<dbReference type="EMBL" id="CP035806">
    <property type="protein sequence ID" value="QBE48159.1"/>
    <property type="molecule type" value="Genomic_DNA"/>
</dbReference>